<feature type="transmembrane region" description="Helical" evidence="1">
    <location>
        <begin position="38"/>
        <end position="61"/>
    </location>
</feature>
<evidence type="ECO:0000256" key="1">
    <source>
        <dbReference type="SAM" id="Phobius"/>
    </source>
</evidence>
<feature type="transmembrane region" description="Helical" evidence="1">
    <location>
        <begin position="146"/>
        <end position="168"/>
    </location>
</feature>
<feature type="transmembrane region" description="Helical" evidence="1">
    <location>
        <begin position="73"/>
        <end position="93"/>
    </location>
</feature>
<proteinExistence type="predicted"/>
<dbReference type="EMBL" id="DVLL01000023">
    <property type="protein sequence ID" value="HIT59534.1"/>
    <property type="molecule type" value="Genomic_DNA"/>
</dbReference>
<reference evidence="2" key="1">
    <citation type="submission" date="2020-10" db="EMBL/GenBank/DDBJ databases">
        <authorList>
            <person name="Gilroy R."/>
        </authorList>
    </citation>
    <scope>NUCLEOTIDE SEQUENCE</scope>
    <source>
        <strain evidence="2">CHK33-4379</strain>
    </source>
</reference>
<accession>A0A9D1GUN0</accession>
<reference evidence="2" key="2">
    <citation type="journal article" date="2021" name="PeerJ">
        <title>Extensive microbial diversity within the chicken gut microbiome revealed by metagenomics and culture.</title>
        <authorList>
            <person name="Gilroy R."/>
            <person name="Ravi A."/>
            <person name="Getino M."/>
            <person name="Pursley I."/>
            <person name="Horton D.L."/>
            <person name="Alikhan N.F."/>
            <person name="Baker D."/>
            <person name="Gharbi K."/>
            <person name="Hall N."/>
            <person name="Watson M."/>
            <person name="Adriaenssens E.M."/>
            <person name="Foster-Nyarko E."/>
            <person name="Jarju S."/>
            <person name="Secka A."/>
            <person name="Antonio M."/>
            <person name="Oren A."/>
            <person name="Chaudhuri R.R."/>
            <person name="La Ragione R."/>
            <person name="Hildebrand F."/>
            <person name="Pallen M.J."/>
        </authorList>
    </citation>
    <scope>NUCLEOTIDE SEQUENCE</scope>
    <source>
        <strain evidence="2">CHK33-4379</strain>
    </source>
</reference>
<keyword evidence="1" id="KW-0812">Transmembrane</keyword>
<feature type="transmembrane region" description="Helical" evidence="1">
    <location>
        <begin position="102"/>
        <end position="126"/>
    </location>
</feature>
<keyword evidence="1" id="KW-1133">Transmembrane helix</keyword>
<evidence type="ECO:0000313" key="3">
    <source>
        <dbReference type="Proteomes" id="UP000824136"/>
    </source>
</evidence>
<feature type="transmembrane region" description="Helical" evidence="1">
    <location>
        <begin position="197"/>
        <end position="217"/>
    </location>
</feature>
<evidence type="ECO:0000313" key="2">
    <source>
        <dbReference type="EMBL" id="HIT59534.1"/>
    </source>
</evidence>
<protein>
    <submittedName>
        <fullName evidence="2">Uncharacterized protein</fullName>
    </submittedName>
</protein>
<keyword evidence="1" id="KW-0472">Membrane</keyword>
<sequence length="225" mass="24852">MRDLLIENCSLVIWIIVAIEAILGVSLAAAYKKDRRPIIICMILVDFGLLVDALLINLGGFFDGGLPEPVSRLRFILHGMLIPLLFPICGYSLKLKRKVMSVIWALTAVVMVLGLAEGMSITLELIQIGDVVRHNSADSSPAWAETIRSFLSFGTVIPLIIVGIAVWIKQKTPTLFLSGFLMFIFAALGPATGNLDLLFVITMIGEVLMILFFMLYVRSIAKWEK</sequence>
<comment type="caution">
    <text evidence="2">The sequence shown here is derived from an EMBL/GenBank/DDBJ whole genome shotgun (WGS) entry which is preliminary data.</text>
</comment>
<feature type="transmembrane region" description="Helical" evidence="1">
    <location>
        <begin position="12"/>
        <end position="31"/>
    </location>
</feature>
<gene>
    <name evidence="2" type="ORF">IAC39_07490</name>
</gene>
<organism evidence="2 3">
    <name type="scientific">Candidatus Faeciplasma pullistercoris</name>
    <dbReference type="NCBI Taxonomy" id="2840800"/>
    <lineage>
        <taxon>Bacteria</taxon>
        <taxon>Bacillati</taxon>
        <taxon>Bacillota</taxon>
        <taxon>Clostridia</taxon>
        <taxon>Eubacteriales</taxon>
        <taxon>Oscillospiraceae</taxon>
        <taxon>Oscillospiraceae incertae sedis</taxon>
        <taxon>Candidatus Faeciplasma</taxon>
    </lineage>
</organism>
<feature type="transmembrane region" description="Helical" evidence="1">
    <location>
        <begin position="175"/>
        <end position="191"/>
    </location>
</feature>
<dbReference type="AlphaFoldDB" id="A0A9D1GUN0"/>
<dbReference type="Proteomes" id="UP000824136">
    <property type="component" value="Unassembled WGS sequence"/>
</dbReference>
<name>A0A9D1GUN0_9FIRM</name>